<name>A0A8S5QLX1_9CAUD</name>
<reference evidence="2" key="1">
    <citation type="journal article" date="2021" name="Proc. Natl. Acad. Sci. U.S.A.">
        <title>A Catalog of Tens of Thousands of Viruses from Human Metagenomes Reveals Hidden Associations with Chronic Diseases.</title>
        <authorList>
            <person name="Tisza M.J."/>
            <person name="Buck C.B."/>
        </authorList>
    </citation>
    <scope>NUCLEOTIDE SEQUENCE</scope>
    <source>
        <strain evidence="2">Cteoh1</strain>
    </source>
</reference>
<organism evidence="2">
    <name type="scientific">Siphoviridae sp. cteoh1</name>
    <dbReference type="NCBI Taxonomy" id="2826407"/>
    <lineage>
        <taxon>Viruses</taxon>
        <taxon>Duplodnaviria</taxon>
        <taxon>Heunggongvirae</taxon>
        <taxon>Uroviricota</taxon>
        <taxon>Caudoviricetes</taxon>
    </lineage>
</organism>
<feature type="region of interest" description="Disordered" evidence="1">
    <location>
        <begin position="61"/>
        <end position="85"/>
    </location>
</feature>
<evidence type="ECO:0000313" key="2">
    <source>
        <dbReference type="EMBL" id="DAE19787.1"/>
    </source>
</evidence>
<protein>
    <submittedName>
        <fullName evidence="2">Uncharacterized protein</fullName>
    </submittedName>
</protein>
<dbReference type="EMBL" id="BK015686">
    <property type="protein sequence ID" value="DAE19787.1"/>
    <property type="molecule type" value="Genomic_DNA"/>
</dbReference>
<sequence>MKSHICEILKFFTHMDIRLLPEIGGIVFGEVTEKRIITEENFFDFQNVIRAVIGNKLEEKPKENENPRIRRMKALSRKRDRIKAK</sequence>
<feature type="compositionally biased region" description="Basic residues" evidence="1">
    <location>
        <begin position="69"/>
        <end position="85"/>
    </location>
</feature>
<evidence type="ECO:0000256" key="1">
    <source>
        <dbReference type="SAM" id="MobiDB-lite"/>
    </source>
</evidence>
<accession>A0A8S5QLX1</accession>
<proteinExistence type="predicted"/>